<evidence type="ECO:0000313" key="6">
    <source>
        <dbReference type="EMBL" id="EUJ17699.1"/>
    </source>
</evidence>
<dbReference type="GO" id="GO:0046872">
    <property type="term" value="F:metal ion binding"/>
    <property type="evidence" value="ECO:0007669"/>
    <property type="project" value="UniProtKB-KW"/>
</dbReference>
<sequence>MIDAGIGNNRLTEKQWRNFGVAEESNVLSDLRAKNLTEQDIDMVLMTHLHYDHVLGLTGKRESGEYYSVFPNAQIFVEQTEWDEMRAPNIRSKATYWKENWESIASQVVTYKEEVEPISGIKMIRTGGHSAGHAIIELSSMGEKAIHMADIFPTHAHQNVLWVTAFDDYPMDSIFQKQALFRKWMDGNTWFLFYHDAKYRAIKLNALGECVDSLLI</sequence>
<dbReference type="GO" id="GO:0016787">
    <property type="term" value="F:hydrolase activity"/>
    <property type="evidence" value="ECO:0007669"/>
    <property type="project" value="UniProtKB-KW"/>
</dbReference>
<evidence type="ECO:0000313" key="7">
    <source>
        <dbReference type="Proteomes" id="UP000019246"/>
    </source>
</evidence>
<keyword evidence="2" id="KW-0479">Metal-binding</keyword>
<feature type="domain" description="Metallo-beta-lactamase" evidence="5">
    <location>
        <begin position="17"/>
        <end position="195"/>
    </location>
</feature>
<dbReference type="InterPro" id="IPR036866">
    <property type="entry name" value="RibonucZ/Hydroxyglut_hydro"/>
</dbReference>
<protein>
    <submittedName>
        <fullName evidence="6">Metallo-beta-lactamase family protein</fullName>
    </submittedName>
</protein>
<evidence type="ECO:0000256" key="2">
    <source>
        <dbReference type="ARBA" id="ARBA00022723"/>
    </source>
</evidence>
<proteinExistence type="inferred from homology"/>
<dbReference type="AlphaFoldDB" id="W7AR75"/>
<dbReference type="PATRIC" id="fig|1265818.5.peg.2383"/>
<evidence type="ECO:0000259" key="5">
    <source>
        <dbReference type="SMART" id="SM00849"/>
    </source>
</evidence>
<accession>W7AR75</accession>
<dbReference type="Gene3D" id="3.60.15.10">
    <property type="entry name" value="Ribonuclease Z/Hydroxyacylglutathione hydrolase-like"/>
    <property type="match status" value="1"/>
</dbReference>
<keyword evidence="7" id="KW-1185">Reference proteome</keyword>
<name>W7AR75_9LIST</name>
<evidence type="ECO:0000256" key="3">
    <source>
        <dbReference type="ARBA" id="ARBA00022801"/>
    </source>
</evidence>
<organism evidence="6 7">
    <name type="scientific">Listeria aquatica FSL S10-1188</name>
    <dbReference type="NCBI Taxonomy" id="1265818"/>
    <lineage>
        <taxon>Bacteria</taxon>
        <taxon>Bacillati</taxon>
        <taxon>Bacillota</taxon>
        <taxon>Bacilli</taxon>
        <taxon>Bacillales</taxon>
        <taxon>Listeriaceae</taxon>
        <taxon>Listeria</taxon>
    </lineage>
</organism>
<dbReference type="Pfam" id="PF00753">
    <property type="entry name" value="Lactamase_B"/>
    <property type="match status" value="1"/>
</dbReference>
<keyword evidence="3" id="KW-0378">Hydrolase</keyword>
<dbReference type="SUPFAM" id="SSF56281">
    <property type="entry name" value="Metallo-hydrolase/oxidoreductase"/>
    <property type="match status" value="1"/>
</dbReference>
<evidence type="ECO:0000256" key="1">
    <source>
        <dbReference type="ARBA" id="ARBA00007749"/>
    </source>
</evidence>
<dbReference type="InterPro" id="IPR001279">
    <property type="entry name" value="Metallo-B-lactamas"/>
</dbReference>
<dbReference type="PANTHER" id="PTHR42978:SF6">
    <property type="entry name" value="QUORUM-QUENCHING LACTONASE YTNP-RELATED"/>
    <property type="match status" value="1"/>
</dbReference>
<dbReference type="InterPro" id="IPR051013">
    <property type="entry name" value="MBL_superfamily_lactonases"/>
</dbReference>
<reference evidence="6 7" key="1">
    <citation type="journal article" date="2014" name="Int. J. Syst. Evol. Microbiol.">
        <title>Listeria floridensis sp. nov., Listeria aquatica sp. nov., Listeria cornellensis sp. nov., Listeria riparia sp. nov. and Listeria grandensis sp. nov., from agricultural and natural environments.</title>
        <authorList>
            <person name="den Bakker H.C."/>
            <person name="Warchocki S."/>
            <person name="Wright E.M."/>
            <person name="Allred A.F."/>
            <person name="Ahlstrom C."/>
            <person name="Manuel C.S."/>
            <person name="Stasiewicz M.J."/>
            <person name="Burrell A."/>
            <person name="Roof S."/>
            <person name="Strawn L."/>
            <person name="Fortes E.D."/>
            <person name="Nightingale K.K."/>
            <person name="Kephart D."/>
            <person name="Wiedmann M."/>
        </authorList>
    </citation>
    <scope>NUCLEOTIDE SEQUENCE [LARGE SCALE GENOMIC DNA]</scope>
    <source>
        <strain evidence="6 7">FSL S10-1188</strain>
    </source>
</reference>
<comment type="similarity">
    <text evidence="1">Belongs to the metallo-beta-lactamase superfamily.</text>
</comment>
<dbReference type="STRING" id="1265818.MAQA_11861"/>
<dbReference type="PANTHER" id="PTHR42978">
    <property type="entry name" value="QUORUM-QUENCHING LACTONASE YTNP-RELATED-RELATED"/>
    <property type="match status" value="1"/>
</dbReference>
<dbReference type="SMART" id="SM00849">
    <property type="entry name" value="Lactamase_B"/>
    <property type="match status" value="1"/>
</dbReference>
<dbReference type="EMBL" id="AOCG01000012">
    <property type="protein sequence ID" value="EUJ17699.1"/>
    <property type="molecule type" value="Genomic_DNA"/>
</dbReference>
<comment type="caution">
    <text evidence="6">The sequence shown here is derived from an EMBL/GenBank/DDBJ whole genome shotgun (WGS) entry which is preliminary data.</text>
</comment>
<evidence type="ECO:0000256" key="4">
    <source>
        <dbReference type="ARBA" id="ARBA00022833"/>
    </source>
</evidence>
<dbReference type="Proteomes" id="UP000019246">
    <property type="component" value="Unassembled WGS sequence"/>
</dbReference>
<keyword evidence="4" id="KW-0862">Zinc</keyword>
<gene>
    <name evidence="6" type="ORF">MAQA_11861</name>
</gene>